<dbReference type="AlphaFoldDB" id="A0A9P0CZM3"/>
<dbReference type="SUPFAM" id="SSF47923">
    <property type="entry name" value="Ypt/Rab-GAP domain of gyp1p"/>
    <property type="match status" value="1"/>
</dbReference>
<evidence type="ECO:0000313" key="4">
    <source>
        <dbReference type="EMBL" id="CAH1107597.1"/>
    </source>
</evidence>
<feature type="domain" description="RUN" evidence="3">
    <location>
        <begin position="39"/>
        <end position="193"/>
    </location>
</feature>
<reference evidence="4" key="1">
    <citation type="submission" date="2022-01" db="EMBL/GenBank/DDBJ databases">
        <authorList>
            <person name="King R."/>
        </authorList>
    </citation>
    <scope>NUCLEOTIDE SEQUENCE</scope>
</reference>
<dbReference type="Gene3D" id="1.20.58.900">
    <property type="match status" value="1"/>
</dbReference>
<dbReference type="InterPro" id="IPR021935">
    <property type="entry name" value="SGSM1/2_RBD"/>
</dbReference>
<dbReference type="Pfam" id="PF12068">
    <property type="entry name" value="PH_RBD"/>
    <property type="match status" value="1"/>
</dbReference>
<feature type="region of interest" description="Disordered" evidence="2">
    <location>
        <begin position="100"/>
        <end position="123"/>
    </location>
</feature>
<dbReference type="Gene3D" id="2.30.29.230">
    <property type="match status" value="1"/>
</dbReference>
<evidence type="ECO:0000259" key="3">
    <source>
        <dbReference type="PROSITE" id="PS50826"/>
    </source>
</evidence>
<dbReference type="CDD" id="cd15784">
    <property type="entry name" value="PH_RUTBC"/>
    <property type="match status" value="1"/>
</dbReference>
<dbReference type="SUPFAM" id="SSF140741">
    <property type="entry name" value="RUN domain-like"/>
    <property type="match status" value="1"/>
</dbReference>
<feature type="compositionally biased region" description="Acidic residues" evidence="2">
    <location>
        <begin position="540"/>
        <end position="551"/>
    </location>
</feature>
<organism evidence="4 5">
    <name type="scientific">Psylliodes chrysocephalus</name>
    <dbReference type="NCBI Taxonomy" id="3402493"/>
    <lineage>
        <taxon>Eukaryota</taxon>
        <taxon>Metazoa</taxon>
        <taxon>Ecdysozoa</taxon>
        <taxon>Arthropoda</taxon>
        <taxon>Hexapoda</taxon>
        <taxon>Insecta</taxon>
        <taxon>Pterygota</taxon>
        <taxon>Neoptera</taxon>
        <taxon>Endopterygota</taxon>
        <taxon>Coleoptera</taxon>
        <taxon>Polyphaga</taxon>
        <taxon>Cucujiformia</taxon>
        <taxon>Chrysomeloidea</taxon>
        <taxon>Chrysomelidae</taxon>
        <taxon>Galerucinae</taxon>
        <taxon>Alticini</taxon>
        <taxon>Psylliodes</taxon>
    </lineage>
</organism>
<sequence>MSLGKMSQNEKDFKERLITTVKKEVKQVMEESVTRKFVHEESGSVTSLCGAVEACLSQGLRRRALGLFKTSSTTALLHKIAKHSPEAAIISKKVEELENLDPNRRSSSSSDSVTKPTLKKSASVPANPLPKYLWIRLALFEKQLAKIIDFLVSNATKYYDKDALVADAEYGTILSSLLMEDSHTNRSSTQQIAKDYVETLHQNSKATLLFGKNNVLVLPVNSDLSKPIPGYLSLHQMPQGLAIKWTPNQLMNGFVDDSQDKSIFWEYALNVRLDDIVYVHCHQDSETGGTVILVGQDGVQRPPIHFPKGGHMLAFLSCIETGLLPHGRLDPPLWSQRSGKNHTKRRRPLPALTETEETSKDYVFRIIDNTCNHKDIYKGKLTFKWAFYGWLAYCRHLSTVRTHLSGLVNTKIVNGVGASDGITLEKWSELCLNGVVSDYAEVYRLTYFGGITEALRHEIWPYLLGHYKFGSTLEQRNELSDETRQAYENTMSEWLAVEAIVKQRDKENQAHAIAKLSSESMSGEQVPPQIHEELCNEVFEDDSITDNEGDSLEEKETSAKRPKHTKQNTIKYVDDEEDSGGEQQAEEREKQANEENDGKNVQNEGALKKNDLTTDKEDLEVAKEDSYINVNEELKDFIHNVIVINASVDICSLSNDNPRMTNLDAVTEENNSSLDTCIETHGLASPARSNCVSPASSNGGVYSVSNRIRSV</sequence>
<dbReference type="Pfam" id="PF02759">
    <property type="entry name" value="RUN"/>
    <property type="match status" value="1"/>
</dbReference>
<dbReference type="GO" id="GO:0005096">
    <property type="term" value="F:GTPase activator activity"/>
    <property type="evidence" value="ECO:0007669"/>
    <property type="project" value="UniProtKB-KW"/>
</dbReference>
<protein>
    <recommendedName>
        <fullName evidence="3">RUN domain-containing protein</fullName>
    </recommendedName>
</protein>
<dbReference type="Proteomes" id="UP001153636">
    <property type="component" value="Chromosome 22"/>
</dbReference>
<dbReference type="SMART" id="SM00593">
    <property type="entry name" value="RUN"/>
    <property type="match status" value="1"/>
</dbReference>
<dbReference type="OrthoDB" id="10264062at2759"/>
<dbReference type="PROSITE" id="PS50826">
    <property type="entry name" value="RUN"/>
    <property type="match status" value="1"/>
</dbReference>
<evidence type="ECO:0000256" key="1">
    <source>
        <dbReference type="ARBA" id="ARBA00022468"/>
    </source>
</evidence>
<dbReference type="FunFam" id="1.20.58.900:FF:000017">
    <property type="entry name" value="Uncharacterized protein, isoform C"/>
    <property type="match status" value="1"/>
</dbReference>
<accession>A0A9P0CZM3</accession>
<name>A0A9P0CZM3_9CUCU</name>
<proteinExistence type="predicted"/>
<dbReference type="InterPro" id="IPR035969">
    <property type="entry name" value="Rab-GAP_TBC_sf"/>
</dbReference>
<feature type="compositionally biased region" description="Basic and acidic residues" evidence="2">
    <location>
        <begin position="585"/>
        <end position="598"/>
    </location>
</feature>
<keyword evidence="5" id="KW-1185">Reference proteome</keyword>
<evidence type="ECO:0000256" key="2">
    <source>
        <dbReference type="SAM" id="MobiDB-lite"/>
    </source>
</evidence>
<keyword evidence="1" id="KW-0343">GTPase activation</keyword>
<dbReference type="InterPro" id="IPR037745">
    <property type="entry name" value="SGSM1/2"/>
</dbReference>
<dbReference type="EMBL" id="OV651834">
    <property type="protein sequence ID" value="CAH1107597.1"/>
    <property type="molecule type" value="Genomic_DNA"/>
</dbReference>
<feature type="region of interest" description="Disordered" evidence="2">
    <location>
        <begin position="540"/>
        <end position="612"/>
    </location>
</feature>
<dbReference type="InterPro" id="IPR004012">
    <property type="entry name" value="Run_dom"/>
</dbReference>
<evidence type="ECO:0000313" key="5">
    <source>
        <dbReference type="Proteomes" id="UP001153636"/>
    </source>
</evidence>
<gene>
    <name evidence="4" type="ORF">PSYICH_LOCUS8276</name>
</gene>
<dbReference type="CDD" id="cd17687">
    <property type="entry name" value="RUN_SGSM1_like"/>
    <property type="match status" value="1"/>
</dbReference>
<dbReference type="InterPro" id="IPR037213">
    <property type="entry name" value="Run_dom_sf"/>
</dbReference>